<dbReference type="NCBIfam" id="TIGR00741">
    <property type="entry name" value="yfiA"/>
    <property type="match status" value="1"/>
</dbReference>
<gene>
    <name evidence="2" type="primary">raiA</name>
    <name evidence="2" type="ORF">COV55_04525</name>
</gene>
<dbReference type="InterPro" id="IPR036567">
    <property type="entry name" value="RHF-like"/>
</dbReference>
<dbReference type="Proteomes" id="UP000230564">
    <property type="component" value="Unassembled WGS sequence"/>
</dbReference>
<keyword evidence="1" id="KW-0810">Translation regulation</keyword>
<sequence>MNLQIHNHNFDLTESFQEYLQMRFDSLEKYQEKIIYCKVELSRDQKHQKGEVYTVEAHLGLPNKNTLTVRETHSDARAAVDLVQDKLARQLRKFKDKYTSKARKKNKYFKSLKFWSKKE</sequence>
<dbReference type="EMBL" id="PCWQ01000015">
    <property type="protein sequence ID" value="PIR06273.1"/>
    <property type="molecule type" value="Genomic_DNA"/>
</dbReference>
<dbReference type="CDD" id="cd00552">
    <property type="entry name" value="RaiA"/>
    <property type="match status" value="1"/>
</dbReference>
<dbReference type="PANTHER" id="PTHR33231">
    <property type="entry name" value="30S RIBOSOMAL PROTEIN"/>
    <property type="match status" value="1"/>
</dbReference>
<dbReference type="InterPro" id="IPR003489">
    <property type="entry name" value="RHF/RaiA"/>
</dbReference>
<dbReference type="GO" id="GO:0022627">
    <property type="term" value="C:cytosolic small ribosomal subunit"/>
    <property type="evidence" value="ECO:0007669"/>
    <property type="project" value="TreeGrafter"/>
</dbReference>
<dbReference type="InterPro" id="IPR050574">
    <property type="entry name" value="HPF/YfiA_ribosome-assoc"/>
</dbReference>
<comment type="caution">
    <text evidence="2">The sequence shown here is derived from an EMBL/GenBank/DDBJ whole genome shotgun (WGS) entry which is preliminary data.</text>
</comment>
<evidence type="ECO:0000313" key="3">
    <source>
        <dbReference type="Proteomes" id="UP000230564"/>
    </source>
</evidence>
<evidence type="ECO:0000256" key="1">
    <source>
        <dbReference type="ARBA" id="ARBA00022845"/>
    </source>
</evidence>
<dbReference type="SUPFAM" id="SSF69754">
    <property type="entry name" value="Ribosome binding protein Y (YfiA homologue)"/>
    <property type="match status" value="1"/>
</dbReference>
<proteinExistence type="predicted"/>
<dbReference type="Pfam" id="PF02482">
    <property type="entry name" value="Ribosomal_S30AE"/>
    <property type="match status" value="1"/>
</dbReference>
<accession>A0A2H0NBK8</accession>
<reference evidence="2 3" key="1">
    <citation type="submission" date="2017-09" db="EMBL/GenBank/DDBJ databases">
        <title>Depth-based differentiation of microbial function through sediment-hosted aquifers and enrichment of novel symbionts in the deep terrestrial subsurface.</title>
        <authorList>
            <person name="Probst A.J."/>
            <person name="Ladd B."/>
            <person name="Jarett J.K."/>
            <person name="Geller-Mcgrath D.E."/>
            <person name="Sieber C.M."/>
            <person name="Emerson J.B."/>
            <person name="Anantharaman K."/>
            <person name="Thomas B.C."/>
            <person name="Malmstrom R."/>
            <person name="Stieglmeier M."/>
            <person name="Klingl A."/>
            <person name="Woyke T."/>
            <person name="Ryan C.M."/>
            <person name="Banfield J.F."/>
        </authorList>
    </citation>
    <scope>NUCLEOTIDE SEQUENCE [LARGE SCALE GENOMIC DNA]</scope>
    <source>
        <strain evidence="2">CG11_big_fil_rev_8_21_14_0_20_36_20</strain>
    </source>
</reference>
<dbReference type="GO" id="GO:0043024">
    <property type="term" value="F:ribosomal small subunit binding"/>
    <property type="evidence" value="ECO:0007669"/>
    <property type="project" value="TreeGrafter"/>
</dbReference>
<protein>
    <submittedName>
        <fullName evidence="2">Ribosomal subunit interface protein</fullName>
    </submittedName>
</protein>
<evidence type="ECO:0000313" key="2">
    <source>
        <dbReference type="EMBL" id="PIR06273.1"/>
    </source>
</evidence>
<dbReference type="PANTHER" id="PTHR33231:SF1">
    <property type="entry name" value="30S RIBOSOMAL PROTEIN"/>
    <property type="match status" value="1"/>
</dbReference>
<organism evidence="2 3">
    <name type="scientific">Candidatus Komeilibacteria bacterium CG11_big_fil_rev_8_21_14_0_20_36_20</name>
    <dbReference type="NCBI Taxonomy" id="1974477"/>
    <lineage>
        <taxon>Bacteria</taxon>
        <taxon>Candidatus Komeiliibacteriota</taxon>
    </lineage>
</organism>
<dbReference type="GO" id="GO:0045900">
    <property type="term" value="P:negative regulation of translational elongation"/>
    <property type="evidence" value="ECO:0007669"/>
    <property type="project" value="TreeGrafter"/>
</dbReference>
<dbReference type="AlphaFoldDB" id="A0A2H0NBK8"/>
<dbReference type="Gene3D" id="3.30.160.100">
    <property type="entry name" value="Ribosome hibernation promotion factor-like"/>
    <property type="match status" value="1"/>
</dbReference>
<name>A0A2H0NBK8_9BACT</name>